<evidence type="ECO:0000256" key="3">
    <source>
        <dbReference type="ARBA" id="ARBA00022679"/>
    </source>
</evidence>
<dbReference type="RefSeq" id="WP_137138523.1">
    <property type="nucleotide sequence ID" value="NZ_CP032345.1"/>
</dbReference>
<dbReference type="PROSITE" id="PS00683">
    <property type="entry name" value="RHODANESE_2"/>
    <property type="match status" value="1"/>
</dbReference>
<comment type="catalytic activity">
    <reaction evidence="5">
        <text>2-oxo-3-sulfanylpropanoate + [thioredoxin]-dithiol = [thioredoxin]-disulfide + hydrogen sulfide + pyruvate + H(+)</text>
        <dbReference type="Rhea" id="RHEA:21740"/>
        <dbReference type="Rhea" id="RHEA-COMP:10698"/>
        <dbReference type="Rhea" id="RHEA-COMP:10700"/>
        <dbReference type="ChEBI" id="CHEBI:15361"/>
        <dbReference type="ChEBI" id="CHEBI:15378"/>
        <dbReference type="ChEBI" id="CHEBI:29919"/>
        <dbReference type="ChEBI" id="CHEBI:29950"/>
        <dbReference type="ChEBI" id="CHEBI:50058"/>
        <dbReference type="ChEBI" id="CHEBI:57678"/>
        <dbReference type="EC" id="2.8.1.2"/>
    </reaction>
    <physiologicalReaction direction="left-to-right" evidence="5">
        <dbReference type="Rhea" id="RHEA:21741"/>
    </physiologicalReaction>
</comment>
<keyword evidence="4" id="KW-0677">Repeat</keyword>
<accession>A0A4D8R404</accession>
<reference evidence="8 9" key="1">
    <citation type="submission" date="2018-09" db="EMBL/GenBank/DDBJ databases">
        <title>Whole genome based analysis of evolution and adaptive divergence in Indian and Brazilian strains of Azospirillum brasilense.</title>
        <authorList>
            <person name="Singh C."/>
            <person name="Tripathi A.K."/>
        </authorList>
    </citation>
    <scope>NUCLEOTIDE SEQUENCE [LARGE SCALE GENOMIC DNA]</scope>
    <source>
        <strain evidence="8 9">MTCC4039</strain>
    </source>
</reference>
<evidence type="ECO:0000259" key="7">
    <source>
        <dbReference type="PROSITE" id="PS50206"/>
    </source>
</evidence>
<feature type="domain" description="Rhodanese" evidence="7">
    <location>
        <begin position="25"/>
        <end position="144"/>
    </location>
</feature>
<name>A0A4D8R404_AZOBR</name>
<protein>
    <recommendedName>
        <fullName evidence="6">Sulfurtransferase</fullName>
    </recommendedName>
</protein>
<dbReference type="InterPro" id="IPR036873">
    <property type="entry name" value="Rhodanese-like_dom_sf"/>
</dbReference>
<dbReference type="FunFam" id="3.40.250.10:FF:000015">
    <property type="entry name" value="Sulfurtransferase"/>
    <property type="match status" value="1"/>
</dbReference>
<dbReference type="CDD" id="cd01449">
    <property type="entry name" value="TST_Repeat_2"/>
    <property type="match status" value="1"/>
</dbReference>
<dbReference type="CDD" id="cd01448">
    <property type="entry name" value="TST_Repeat_1"/>
    <property type="match status" value="1"/>
</dbReference>
<dbReference type="AlphaFoldDB" id="A0A4D8R404"/>
<dbReference type="PROSITE" id="PS00380">
    <property type="entry name" value="RHODANESE_1"/>
    <property type="match status" value="1"/>
</dbReference>
<dbReference type="InterPro" id="IPR001307">
    <property type="entry name" value="Thiosulphate_STrfase_CS"/>
</dbReference>
<dbReference type="Pfam" id="PF00581">
    <property type="entry name" value="Rhodanese"/>
    <property type="match status" value="2"/>
</dbReference>
<gene>
    <name evidence="8" type="ORF">D3869_00610</name>
</gene>
<keyword evidence="8" id="KW-0670">Pyruvate</keyword>
<dbReference type="GO" id="GO:0004792">
    <property type="term" value="F:thiosulfate-cyanide sulfurtransferase activity"/>
    <property type="evidence" value="ECO:0007669"/>
    <property type="project" value="InterPro"/>
</dbReference>
<organism evidence="8 9">
    <name type="scientific">Azospirillum brasilense</name>
    <dbReference type="NCBI Taxonomy" id="192"/>
    <lineage>
        <taxon>Bacteria</taxon>
        <taxon>Pseudomonadati</taxon>
        <taxon>Pseudomonadota</taxon>
        <taxon>Alphaproteobacteria</taxon>
        <taxon>Rhodospirillales</taxon>
        <taxon>Azospirillaceae</taxon>
        <taxon>Azospirillum</taxon>
    </lineage>
</organism>
<comment type="subcellular location">
    <subcellularLocation>
        <location evidence="1">Cytoplasm</location>
    </subcellularLocation>
</comment>
<dbReference type="EMBL" id="CP032345">
    <property type="protein sequence ID" value="QCO13859.1"/>
    <property type="molecule type" value="Genomic_DNA"/>
</dbReference>
<dbReference type="NCBIfam" id="NF008557">
    <property type="entry name" value="PRK11493.1"/>
    <property type="match status" value="1"/>
</dbReference>
<keyword evidence="3 6" id="KW-0808">Transferase</keyword>
<dbReference type="FunFam" id="3.40.250.10:FF:000001">
    <property type="entry name" value="Sulfurtransferase"/>
    <property type="match status" value="1"/>
</dbReference>
<dbReference type="PROSITE" id="PS50206">
    <property type="entry name" value="RHODANESE_3"/>
    <property type="match status" value="2"/>
</dbReference>
<dbReference type="SUPFAM" id="SSF52821">
    <property type="entry name" value="Rhodanese/Cell cycle control phosphatase"/>
    <property type="match status" value="2"/>
</dbReference>
<dbReference type="PANTHER" id="PTHR11364:SF27">
    <property type="entry name" value="SULFURTRANSFERASE"/>
    <property type="match status" value="1"/>
</dbReference>
<evidence type="ECO:0000256" key="2">
    <source>
        <dbReference type="ARBA" id="ARBA00022490"/>
    </source>
</evidence>
<dbReference type="Proteomes" id="UP000298693">
    <property type="component" value="Chromosome"/>
</dbReference>
<sequence length="300" mass="31797">MTDSHITLTLPGPIVPTGWLADRLGQPGLRVLDASWFMPGSGRDPGAEFLERHIPGAVRIDIDEVAQPDTHPLPHMVPDEATFAAKVGALGVGSSDAVIVYDSAGMATAAARVWWMFRLFGHGRVAVLDGGLPKWIAEGRPLESGPADPAMADFGATLRPGLLRRADDVLANIDSRVDQVVDARAANRYEGAVAEPWPGRRSGRIPGSLNLPFNDLIDAESKTLLPPETIAERAKDAGLDLERPIVASCGSGVTACVLALGLAAAGKEDVAVYDGSWAEWGLRSDLPLETGPRKAEPVKR</sequence>
<evidence type="ECO:0000256" key="6">
    <source>
        <dbReference type="RuleBase" id="RU000507"/>
    </source>
</evidence>
<dbReference type="PANTHER" id="PTHR11364">
    <property type="entry name" value="THIOSULFATE SULFERTANSFERASE"/>
    <property type="match status" value="1"/>
</dbReference>
<dbReference type="InterPro" id="IPR045078">
    <property type="entry name" value="TST/MPST-like"/>
</dbReference>
<evidence type="ECO:0000256" key="1">
    <source>
        <dbReference type="ARBA" id="ARBA00004496"/>
    </source>
</evidence>
<evidence type="ECO:0000256" key="5">
    <source>
        <dbReference type="ARBA" id="ARBA00051793"/>
    </source>
</evidence>
<feature type="domain" description="Rhodanese" evidence="7">
    <location>
        <begin position="174"/>
        <end position="289"/>
    </location>
</feature>
<evidence type="ECO:0000256" key="4">
    <source>
        <dbReference type="ARBA" id="ARBA00022737"/>
    </source>
</evidence>
<dbReference type="SMART" id="SM00450">
    <property type="entry name" value="RHOD"/>
    <property type="match status" value="2"/>
</dbReference>
<proteinExistence type="predicted"/>
<evidence type="ECO:0000313" key="9">
    <source>
        <dbReference type="Proteomes" id="UP000298693"/>
    </source>
</evidence>
<evidence type="ECO:0000313" key="8">
    <source>
        <dbReference type="EMBL" id="QCO13859.1"/>
    </source>
</evidence>
<dbReference type="InterPro" id="IPR001763">
    <property type="entry name" value="Rhodanese-like_dom"/>
</dbReference>
<keyword evidence="2" id="KW-0963">Cytoplasm</keyword>
<dbReference type="Gene3D" id="3.40.250.10">
    <property type="entry name" value="Rhodanese-like domain"/>
    <property type="match status" value="2"/>
</dbReference>
<dbReference type="GO" id="GO:0016784">
    <property type="term" value="F:3-mercaptopyruvate sulfurtransferase activity"/>
    <property type="evidence" value="ECO:0007669"/>
    <property type="project" value="UniProtKB-EC"/>
</dbReference>
<dbReference type="GO" id="GO:0005737">
    <property type="term" value="C:cytoplasm"/>
    <property type="evidence" value="ECO:0007669"/>
    <property type="project" value="UniProtKB-SubCell"/>
</dbReference>